<feature type="binding site" evidence="3">
    <location>
        <position position="48"/>
    </location>
    <ligand>
        <name>a divalent metal cation</name>
        <dbReference type="ChEBI" id="CHEBI:60240"/>
    </ligand>
</feature>
<dbReference type="PANTHER" id="PTHR37302:SF1">
    <property type="entry name" value="PROTEIN DINB"/>
    <property type="match status" value="1"/>
</dbReference>
<reference evidence="4 5" key="1">
    <citation type="submission" date="2018-10" db="EMBL/GenBank/DDBJ databases">
        <title>Falsibacillus sp. genome draft.</title>
        <authorList>
            <person name="Shi S."/>
        </authorList>
    </citation>
    <scope>NUCLEOTIDE SEQUENCE [LARGE SCALE GENOMIC DNA]</scope>
    <source>
        <strain evidence="4 5">GY 10110</strain>
    </source>
</reference>
<dbReference type="InterPro" id="IPR007837">
    <property type="entry name" value="DinB"/>
</dbReference>
<gene>
    <name evidence="4" type="ORF">D9X91_03780</name>
</gene>
<dbReference type="Pfam" id="PF05163">
    <property type="entry name" value="DinB"/>
    <property type="match status" value="1"/>
</dbReference>
<dbReference type="GO" id="GO:0046872">
    <property type="term" value="F:metal ion binding"/>
    <property type="evidence" value="ECO:0007669"/>
    <property type="project" value="UniProtKB-KW"/>
</dbReference>
<name>A0A3L7K382_9BACI</name>
<dbReference type="PANTHER" id="PTHR37302">
    <property type="entry name" value="SLR1116 PROTEIN"/>
    <property type="match status" value="1"/>
</dbReference>
<evidence type="ECO:0000313" key="4">
    <source>
        <dbReference type="EMBL" id="RLQ97280.1"/>
    </source>
</evidence>
<comment type="similarity">
    <text evidence="1">Belongs to the DinB family.</text>
</comment>
<dbReference type="OrthoDB" id="9811413at2"/>
<protein>
    <submittedName>
        <fullName evidence="4">DUF664 domain-containing protein</fullName>
    </submittedName>
</protein>
<dbReference type="RefSeq" id="WP_121679230.1">
    <property type="nucleotide sequence ID" value="NZ_RCVZ01000002.1"/>
</dbReference>
<dbReference type="SUPFAM" id="SSF109854">
    <property type="entry name" value="DinB/YfiT-like putative metalloenzymes"/>
    <property type="match status" value="1"/>
</dbReference>
<proteinExistence type="inferred from homology"/>
<evidence type="ECO:0000256" key="2">
    <source>
        <dbReference type="ARBA" id="ARBA00022723"/>
    </source>
</evidence>
<accession>A0A3L7K382</accession>
<dbReference type="Gene3D" id="1.20.120.450">
    <property type="entry name" value="dinb family like domain"/>
    <property type="match status" value="1"/>
</dbReference>
<keyword evidence="2 3" id="KW-0479">Metal-binding</keyword>
<dbReference type="AlphaFoldDB" id="A0A3L7K382"/>
<comment type="caution">
    <text evidence="4">The sequence shown here is derived from an EMBL/GenBank/DDBJ whole genome shotgun (WGS) entry which is preliminary data.</text>
</comment>
<dbReference type="EMBL" id="RCVZ01000002">
    <property type="protein sequence ID" value="RLQ97280.1"/>
    <property type="molecule type" value="Genomic_DNA"/>
</dbReference>
<evidence type="ECO:0000256" key="3">
    <source>
        <dbReference type="PIRSR" id="PIRSR607837-1"/>
    </source>
</evidence>
<keyword evidence="5" id="KW-1185">Reference proteome</keyword>
<feature type="binding site" evidence="3">
    <location>
        <position position="133"/>
    </location>
    <ligand>
        <name>a divalent metal cation</name>
        <dbReference type="ChEBI" id="CHEBI:60240"/>
    </ligand>
</feature>
<organism evidence="4 5">
    <name type="scientific">Falsibacillus albus</name>
    <dbReference type="NCBI Taxonomy" id="2478915"/>
    <lineage>
        <taxon>Bacteria</taxon>
        <taxon>Bacillati</taxon>
        <taxon>Bacillota</taxon>
        <taxon>Bacilli</taxon>
        <taxon>Bacillales</taxon>
        <taxon>Bacillaceae</taxon>
        <taxon>Falsibacillus</taxon>
    </lineage>
</organism>
<dbReference type="InterPro" id="IPR034660">
    <property type="entry name" value="DinB/YfiT-like"/>
</dbReference>
<feature type="binding site" evidence="3">
    <location>
        <position position="137"/>
    </location>
    <ligand>
        <name>a divalent metal cation</name>
        <dbReference type="ChEBI" id="CHEBI:60240"/>
    </ligand>
</feature>
<dbReference type="Proteomes" id="UP000276770">
    <property type="component" value="Unassembled WGS sequence"/>
</dbReference>
<evidence type="ECO:0000313" key="5">
    <source>
        <dbReference type="Proteomes" id="UP000276770"/>
    </source>
</evidence>
<sequence length="167" mass="19694">MTHLALKMFDYHIWANQTLFNRLIELSDDVYQQEIQSVFPSISKVVSHMYIVDQLWYYIVSGKDMPEALEVEKDAGEGKSIVEMESLFCYLYKKYKGFLIKQEDFEKKRILDIPWEGKRETSLSEMVMHVVTHATYHRGNITAMLRQIGHASITTDYTRYWYSGADE</sequence>
<evidence type="ECO:0000256" key="1">
    <source>
        <dbReference type="ARBA" id="ARBA00008635"/>
    </source>
</evidence>